<sequence>MAPQEDAMQKQSSNNNSDVIFDQSFRIFTSPITSLSTTTSSKNISEFASKPCLINGPTATCTLTPTSMSPPSHRRRFSKNSALTKTTS</sequence>
<comment type="caution">
    <text evidence="2">The sequence shown here is derived from an EMBL/GenBank/DDBJ whole genome shotgun (WGS) entry which is preliminary data.</text>
</comment>
<evidence type="ECO:0000313" key="3">
    <source>
        <dbReference type="Proteomes" id="UP000824890"/>
    </source>
</evidence>
<gene>
    <name evidence="2" type="ORF">HID58_095880</name>
</gene>
<protein>
    <submittedName>
        <fullName evidence="2">Uncharacterized protein</fullName>
    </submittedName>
</protein>
<reference evidence="2 3" key="1">
    <citation type="submission" date="2021-05" db="EMBL/GenBank/DDBJ databases">
        <title>Genome Assembly of Synthetic Allotetraploid Brassica napus Reveals Homoeologous Exchanges between Subgenomes.</title>
        <authorList>
            <person name="Davis J.T."/>
        </authorList>
    </citation>
    <scope>NUCLEOTIDE SEQUENCE [LARGE SCALE GENOMIC DNA]</scope>
    <source>
        <strain evidence="3">cv. Da-Ae</strain>
        <tissue evidence="2">Seedling</tissue>
    </source>
</reference>
<organism evidence="2 3">
    <name type="scientific">Brassica napus</name>
    <name type="common">Rape</name>
    <dbReference type="NCBI Taxonomy" id="3708"/>
    <lineage>
        <taxon>Eukaryota</taxon>
        <taxon>Viridiplantae</taxon>
        <taxon>Streptophyta</taxon>
        <taxon>Embryophyta</taxon>
        <taxon>Tracheophyta</taxon>
        <taxon>Spermatophyta</taxon>
        <taxon>Magnoliopsida</taxon>
        <taxon>eudicotyledons</taxon>
        <taxon>Gunneridae</taxon>
        <taxon>Pentapetalae</taxon>
        <taxon>rosids</taxon>
        <taxon>malvids</taxon>
        <taxon>Brassicales</taxon>
        <taxon>Brassicaceae</taxon>
        <taxon>Brassiceae</taxon>
        <taxon>Brassica</taxon>
    </lineage>
</organism>
<evidence type="ECO:0000313" key="2">
    <source>
        <dbReference type="EMBL" id="KAH0850002.1"/>
    </source>
</evidence>
<name>A0ABQ7X4B1_BRANA</name>
<accession>A0ABQ7X4B1</accession>
<evidence type="ECO:0000256" key="1">
    <source>
        <dbReference type="SAM" id="MobiDB-lite"/>
    </source>
</evidence>
<proteinExistence type="predicted"/>
<keyword evidence="3" id="KW-1185">Reference proteome</keyword>
<dbReference type="EMBL" id="JAGKQM010002222">
    <property type="protein sequence ID" value="KAH0850002.1"/>
    <property type="molecule type" value="Genomic_DNA"/>
</dbReference>
<dbReference type="Proteomes" id="UP000824890">
    <property type="component" value="Unassembled WGS sequence"/>
</dbReference>
<feature type="compositionally biased region" description="Polar residues" evidence="1">
    <location>
        <begin position="79"/>
        <end position="88"/>
    </location>
</feature>
<feature type="region of interest" description="Disordered" evidence="1">
    <location>
        <begin position="64"/>
        <end position="88"/>
    </location>
</feature>